<dbReference type="GO" id="GO:0006203">
    <property type="term" value="P:dGTP catabolic process"/>
    <property type="evidence" value="ECO:0007669"/>
    <property type="project" value="TreeGrafter"/>
</dbReference>
<dbReference type="PANTHER" id="PTHR30522:SF0">
    <property type="entry name" value="NUCLEOSIDE TRIPHOSPHATE PYROPHOSPHOHYDROLASE"/>
    <property type="match status" value="1"/>
</dbReference>
<dbReference type="InterPro" id="IPR048015">
    <property type="entry name" value="NTP-PPase_MazG-like_N"/>
</dbReference>
<dbReference type="SUPFAM" id="SSF101386">
    <property type="entry name" value="all-alpha NTP pyrophosphatases"/>
    <property type="match status" value="2"/>
</dbReference>
<comment type="catalytic activity">
    <reaction evidence="1">
        <text>ATP + H2O = AMP + diphosphate + H(+)</text>
        <dbReference type="Rhea" id="RHEA:14245"/>
        <dbReference type="ChEBI" id="CHEBI:15377"/>
        <dbReference type="ChEBI" id="CHEBI:15378"/>
        <dbReference type="ChEBI" id="CHEBI:30616"/>
        <dbReference type="ChEBI" id="CHEBI:33019"/>
        <dbReference type="ChEBI" id="CHEBI:456215"/>
        <dbReference type="EC" id="3.6.1.8"/>
    </reaction>
</comment>
<evidence type="ECO:0000313" key="6">
    <source>
        <dbReference type="EMBL" id="EAR20607.1"/>
    </source>
</evidence>
<comment type="caution">
    <text evidence="6">The sequence shown here is derived from an EMBL/GenBank/DDBJ whole genome shotgun (WGS) entry which is preliminary data.</text>
</comment>
<dbReference type="GO" id="GO:0047693">
    <property type="term" value="F:ATP diphosphatase activity"/>
    <property type="evidence" value="ECO:0007669"/>
    <property type="project" value="UniProtKB-EC"/>
</dbReference>
<evidence type="ECO:0000313" key="7">
    <source>
        <dbReference type="Proteomes" id="UP000003374"/>
    </source>
</evidence>
<comment type="similarity">
    <text evidence="2">Belongs to the nucleoside triphosphate pyrophosphohydrolase family.</text>
</comment>
<dbReference type="PANTHER" id="PTHR30522">
    <property type="entry name" value="NUCLEOSIDE TRIPHOSPHATE PYROPHOSPHOHYDROLASE"/>
    <property type="match status" value="1"/>
</dbReference>
<feature type="domain" description="NTP pyrophosphohydrolase MazG-like" evidence="5">
    <location>
        <begin position="170"/>
        <end position="230"/>
    </location>
</feature>
<dbReference type="NCBIfam" id="NF007113">
    <property type="entry name" value="PRK09562.1"/>
    <property type="match status" value="1"/>
</dbReference>
<dbReference type="CDD" id="cd11528">
    <property type="entry name" value="NTP-PPase_MazG_Nterm"/>
    <property type="match status" value="1"/>
</dbReference>
<protein>
    <recommendedName>
        <fullName evidence="4">Nucleoside triphosphate pyrophosphohydrolase</fullName>
        <ecNumber evidence="3">3.6.1.8</ecNumber>
    </recommendedName>
</protein>
<dbReference type="InterPro" id="IPR004518">
    <property type="entry name" value="MazG-like_dom"/>
</dbReference>
<accession>A4BUP1</accession>
<name>A4BUP1_9GAMM</name>
<dbReference type="InterPro" id="IPR048011">
    <property type="entry name" value="NTP-PPase_MazG-like_C"/>
</dbReference>
<dbReference type="GO" id="GO:0046061">
    <property type="term" value="P:dATP catabolic process"/>
    <property type="evidence" value="ECO:0007669"/>
    <property type="project" value="TreeGrafter"/>
</dbReference>
<reference evidence="6 7" key="1">
    <citation type="submission" date="2006-02" db="EMBL/GenBank/DDBJ databases">
        <authorList>
            <person name="Waterbury J."/>
            <person name="Ferriera S."/>
            <person name="Johnson J."/>
            <person name="Kravitz S."/>
            <person name="Halpern A."/>
            <person name="Remington K."/>
            <person name="Beeson K."/>
            <person name="Tran B."/>
            <person name="Rogers Y.-H."/>
            <person name="Friedman R."/>
            <person name="Venter J.C."/>
        </authorList>
    </citation>
    <scope>NUCLEOTIDE SEQUENCE [LARGE SCALE GENOMIC DNA]</scope>
    <source>
        <strain evidence="6 7">Nb-231</strain>
    </source>
</reference>
<evidence type="ECO:0000256" key="2">
    <source>
        <dbReference type="ARBA" id="ARBA00061115"/>
    </source>
</evidence>
<dbReference type="GO" id="GO:0046047">
    <property type="term" value="P:TTP catabolic process"/>
    <property type="evidence" value="ECO:0007669"/>
    <property type="project" value="TreeGrafter"/>
</dbReference>
<feature type="domain" description="NTP pyrophosphohydrolase MazG-like" evidence="5">
    <location>
        <begin position="27"/>
        <end position="100"/>
    </location>
</feature>
<dbReference type="GO" id="GO:0046076">
    <property type="term" value="P:dTTP catabolic process"/>
    <property type="evidence" value="ECO:0007669"/>
    <property type="project" value="TreeGrafter"/>
</dbReference>
<dbReference type="GO" id="GO:0006950">
    <property type="term" value="P:response to stress"/>
    <property type="evidence" value="ECO:0007669"/>
    <property type="project" value="UniProtKB-ARBA"/>
</dbReference>
<organism evidence="6 7">
    <name type="scientific">Nitrococcus mobilis Nb-231</name>
    <dbReference type="NCBI Taxonomy" id="314278"/>
    <lineage>
        <taxon>Bacteria</taxon>
        <taxon>Pseudomonadati</taxon>
        <taxon>Pseudomonadota</taxon>
        <taxon>Gammaproteobacteria</taxon>
        <taxon>Chromatiales</taxon>
        <taxon>Ectothiorhodospiraceae</taxon>
        <taxon>Nitrococcus</taxon>
    </lineage>
</organism>
<sequence>MADMQQLLTLMARLRDPVAGCPWDLEQDFKSIVPHTLEEAYEVAQSIESGDLTELCDELGDLLFQVVFYAQLAQERGAFDFEKVVAAIAAKIVRRHPHVFGTAARPDAAEQHRSWETIKAEERRAKQTHGAAPPGALDGVARALPALPRAVKLQRRAARVGFDWDAPQPVLEKIHEELAELEVELDAGAGQDRLEDELGDVLFACANLARHLQVDAEAALRHTNAKFERRFRRLEAILCEADIDATSADLETLESAWQQAKREELER</sequence>
<dbReference type="AlphaFoldDB" id="A4BUP1"/>
<dbReference type="Proteomes" id="UP000003374">
    <property type="component" value="Unassembled WGS sequence"/>
</dbReference>
<evidence type="ECO:0000256" key="4">
    <source>
        <dbReference type="ARBA" id="ARBA00074799"/>
    </source>
</evidence>
<dbReference type="eggNOG" id="COG3956">
    <property type="taxonomic scope" value="Bacteria"/>
</dbReference>
<dbReference type="GO" id="GO:0046052">
    <property type="term" value="P:UTP catabolic process"/>
    <property type="evidence" value="ECO:0007669"/>
    <property type="project" value="TreeGrafter"/>
</dbReference>
<evidence type="ECO:0000259" key="5">
    <source>
        <dbReference type="Pfam" id="PF03819"/>
    </source>
</evidence>
<dbReference type="NCBIfam" id="TIGR00444">
    <property type="entry name" value="mazG"/>
    <property type="match status" value="1"/>
</dbReference>
<dbReference type="EMBL" id="AAOF01000019">
    <property type="protein sequence ID" value="EAR20607.1"/>
    <property type="molecule type" value="Genomic_DNA"/>
</dbReference>
<dbReference type="RefSeq" id="WP_005001007.1">
    <property type="nucleotide sequence ID" value="NZ_CH672427.1"/>
</dbReference>
<dbReference type="STRING" id="314278.NB231_07407"/>
<dbReference type="FunFam" id="1.10.287.1080:FF:000003">
    <property type="entry name" value="Nucleoside triphosphate pyrophosphohydrolase"/>
    <property type="match status" value="1"/>
</dbReference>
<dbReference type="InterPro" id="IPR011551">
    <property type="entry name" value="NTP_PyrPHydrolase_MazG"/>
</dbReference>
<dbReference type="CDD" id="cd11529">
    <property type="entry name" value="NTP-PPase_MazG_Cterm"/>
    <property type="match status" value="1"/>
</dbReference>
<proteinExistence type="inferred from homology"/>
<gene>
    <name evidence="6" type="ORF">NB231_07407</name>
</gene>
<keyword evidence="7" id="KW-1185">Reference proteome</keyword>
<dbReference type="OrthoDB" id="9808939at2"/>
<evidence type="ECO:0000256" key="1">
    <source>
        <dbReference type="ARBA" id="ARBA00052141"/>
    </source>
</evidence>
<dbReference type="EC" id="3.6.1.8" evidence="3"/>
<dbReference type="HOGENOM" id="CLU_038356_0_1_6"/>
<dbReference type="FunFam" id="1.10.287.1080:FF:000001">
    <property type="entry name" value="Nucleoside triphosphate pyrophosphohydrolase"/>
    <property type="match status" value="1"/>
</dbReference>
<evidence type="ECO:0000256" key="3">
    <source>
        <dbReference type="ARBA" id="ARBA00066372"/>
    </source>
</evidence>
<dbReference type="GO" id="GO:0046081">
    <property type="term" value="P:dUTP catabolic process"/>
    <property type="evidence" value="ECO:0007669"/>
    <property type="project" value="TreeGrafter"/>
</dbReference>
<dbReference type="Gene3D" id="1.10.287.1080">
    <property type="entry name" value="MazG-like"/>
    <property type="match status" value="2"/>
</dbReference>
<dbReference type="Pfam" id="PF03819">
    <property type="entry name" value="MazG"/>
    <property type="match status" value="2"/>
</dbReference>